<proteinExistence type="predicted"/>
<dbReference type="GO" id="GO:0003678">
    <property type="term" value="F:DNA helicase activity"/>
    <property type="evidence" value="ECO:0007669"/>
    <property type="project" value="InterPro"/>
</dbReference>
<sequence length="263" mass="28825">MATGFAELDRMTMGLHSSELTLVAGRPGMGTGSFVQCVAEEVAVQAQRPVAFFSLRLPRETLFERLSASRAHVLLGDGRAHPFQTDERERLIAAKHRLLSAPLYIDDTPAISPSEVRERATALKDRHNDLGLIVVDYLQLMSGANALKEHAATETVGSRALELSDIAQALQAVARELEAPVLVRALLARHIEYRSDRRPRLTDLSRSGPIAPHADLVIFLYRDEVYEQDSPDAGLAEITVAKTHHGTTGTVRLACSSLRCRTS</sequence>
<dbReference type="GO" id="GO:0005524">
    <property type="term" value="F:ATP binding"/>
    <property type="evidence" value="ECO:0007669"/>
    <property type="project" value="InterPro"/>
</dbReference>
<comment type="caution">
    <text evidence="2">The sequence shown here is derived from an EMBL/GenBank/DDBJ whole genome shotgun (WGS) entry which is preliminary data.</text>
</comment>
<dbReference type="GO" id="GO:0006260">
    <property type="term" value="P:DNA replication"/>
    <property type="evidence" value="ECO:0007669"/>
    <property type="project" value="InterPro"/>
</dbReference>
<name>A0A850R8H9_9GAMM</name>
<accession>A0A850R8H9</accession>
<dbReference type="EMBL" id="JABZEO010000008">
    <property type="protein sequence ID" value="NVZ10174.1"/>
    <property type="molecule type" value="Genomic_DNA"/>
</dbReference>
<evidence type="ECO:0000259" key="1">
    <source>
        <dbReference type="PROSITE" id="PS51199"/>
    </source>
</evidence>
<gene>
    <name evidence="2" type="ORF">HW932_12975</name>
</gene>
<evidence type="ECO:0000313" key="3">
    <source>
        <dbReference type="Proteomes" id="UP000592294"/>
    </source>
</evidence>
<dbReference type="PROSITE" id="PS51199">
    <property type="entry name" value="SF4_HELICASE"/>
    <property type="match status" value="1"/>
</dbReference>
<protein>
    <submittedName>
        <fullName evidence="2">AAA family ATPase</fullName>
    </submittedName>
</protein>
<dbReference type="Proteomes" id="UP000592294">
    <property type="component" value="Unassembled WGS sequence"/>
</dbReference>
<reference evidence="2 3" key="1">
    <citation type="submission" date="2020-06" db="EMBL/GenBank/DDBJ databases">
        <title>Whole-genome sequence of Allochromatium humboldtianum DSM 21881, type strain.</title>
        <authorList>
            <person name="Kyndt J.A."/>
            <person name="Meyer T.E."/>
        </authorList>
    </citation>
    <scope>NUCLEOTIDE SEQUENCE [LARGE SCALE GENOMIC DNA]</scope>
    <source>
        <strain evidence="2 3">DSM 21881</strain>
    </source>
</reference>
<dbReference type="GO" id="GO:0005829">
    <property type="term" value="C:cytosol"/>
    <property type="evidence" value="ECO:0007669"/>
    <property type="project" value="TreeGrafter"/>
</dbReference>
<dbReference type="SUPFAM" id="SSF52540">
    <property type="entry name" value="P-loop containing nucleoside triphosphate hydrolases"/>
    <property type="match status" value="1"/>
</dbReference>
<dbReference type="InterPro" id="IPR007694">
    <property type="entry name" value="DNA_helicase_DnaB-like_C"/>
</dbReference>
<dbReference type="Pfam" id="PF03796">
    <property type="entry name" value="DnaB_C"/>
    <property type="match status" value="1"/>
</dbReference>
<keyword evidence="3" id="KW-1185">Reference proteome</keyword>
<dbReference type="Gene3D" id="3.40.50.300">
    <property type="entry name" value="P-loop containing nucleotide triphosphate hydrolases"/>
    <property type="match status" value="1"/>
</dbReference>
<evidence type="ECO:0000313" key="2">
    <source>
        <dbReference type="EMBL" id="NVZ10174.1"/>
    </source>
</evidence>
<dbReference type="PANTHER" id="PTHR30153">
    <property type="entry name" value="REPLICATIVE DNA HELICASE DNAB"/>
    <property type="match status" value="1"/>
</dbReference>
<dbReference type="PANTHER" id="PTHR30153:SF2">
    <property type="entry name" value="REPLICATIVE DNA HELICASE"/>
    <property type="match status" value="1"/>
</dbReference>
<feature type="domain" description="SF4 helicase" evidence="1">
    <location>
        <begin position="1"/>
        <end position="263"/>
    </location>
</feature>
<dbReference type="InterPro" id="IPR027417">
    <property type="entry name" value="P-loop_NTPase"/>
</dbReference>
<organism evidence="2 3">
    <name type="scientific">Allochromatium humboldtianum</name>
    <dbReference type="NCBI Taxonomy" id="504901"/>
    <lineage>
        <taxon>Bacteria</taxon>
        <taxon>Pseudomonadati</taxon>
        <taxon>Pseudomonadota</taxon>
        <taxon>Gammaproteobacteria</taxon>
        <taxon>Chromatiales</taxon>
        <taxon>Chromatiaceae</taxon>
        <taxon>Allochromatium</taxon>
    </lineage>
</organism>
<dbReference type="AlphaFoldDB" id="A0A850R8H9"/>